<dbReference type="SMART" id="SM00387">
    <property type="entry name" value="HATPase_c"/>
    <property type="match status" value="1"/>
</dbReference>
<feature type="domain" description="Histidine kinase" evidence="9">
    <location>
        <begin position="128"/>
        <end position="316"/>
    </location>
</feature>
<dbReference type="PANTHER" id="PTHR41523">
    <property type="entry name" value="TWO-COMPONENT SYSTEM SENSOR PROTEIN"/>
    <property type="match status" value="1"/>
</dbReference>
<dbReference type="PANTHER" id="PTHR41523:SF8">
    <property type="entry name" value="ETHYLENE RESPONSE SENSOR PROTEIN"/>
    <property type="match status" value="1"/>
</dbReference>
<dbReference type="PROSITE" id="PS50109">
    <property type="entry name" value="HIS_KIN"/>
    <property type="match status" value="1"/>
</dbReference>
<dbReference type="InterPro" id="IPR005467">
    <property type="entry name" value="His_kinase_dom"/>
</dbReference>
<evidence type="ECO:0000256" key="4">
    <source>
        <dbReference type="ARBA" id="ARBA00022679"/>
    </source>
</evidence>
<dbReference type="SUPFAM" id="SSF55874">
    <property type="entry name" value="ATPase domain of HSP90 chaperone/DNA topoisomerase II/histidine kinase"/>
    <property type="match status" value="1"/>
</dbReference>
<dbReference type="PATRIC" id="fig|1029756.8.peg.757"/>
<evidence type="ECO:0000256" key="7">
    <source>
        <dbReference type="ARBA" id="ARBA00022840"/>
    </source>
</evidence>
<keyword evidence="8" id="KW-0812">Transmembrane</keyword>
<keyword evidence="3" id="KW-0597">Phosphoprotein</keyword>
<name>V5SAN2_9HYPH</name>
<evidence type="ECO:0000256" key="3">
    <source>
        <dbReference type="ARBA" id="ARBA00022553"/>
    </source>
</evidence>
<evidence type="ECO:0000256" key="1">
    <source>
        <dbReference type="ARBA" id="ARBA00000085"/>
    </source>
</evidence>
<keyword evidence="11" id="KW-1185">Reference proteome</keyword>
<keyword evidence="7" id="KW-0067">ATP-binding</keyword>
<gene>
    <name evidence="10" type="ORF">W911_03620</name>
</gene>
<sequence>MDFLSGLCLRLQPPIVRWGAAAGLVAVAFAVRYAIGDNAGPYASLLFILPIVASALLFGRGAGFFATVASVVLIALLLDWNSDVRVHVAALALFVLVASCLVFVAASLHRALDSAHKAHESTALLLDEMSHRVKNKFAVISSIIALQGRQSSPEVRKALEDVAHRVQVIASVHNYLQLSRHDGHIDMREYLVGLCESLEGALDSSERTISLTCTSARVLLPPDRALAVGLLVNELVTNAFKYAFGKDGGTVDVSLSDASPDLVLEVSDTGRGYPAEPQQRLGTRLVLTFAEQLGGTAIWKTDVQGCVVEIKFPIKPDVTSA</sequence>
<evidence type="ECO:0000313" key="10">
    <source>
        <dbReference type="EMBL" id="AHB47703.1"/>
    </source>
</evidence>
<dbReference type="Pfam" id="PF07568">
    <property type="entry name" value="HisKA_2"/>
    <property type="match status" value="1"/>
</dbReference>
<reference evidence="10 11" key="1">
    <citation type="journal article" date="2014" name="Genome Announc.">
        <title>Complete Genome Sequence of Hyphomicrobium nitrativorans Strain NL23, a Denitrifying Bacterium Isolated from Biofilm of a Methanol-Fed Denitrification System Treating Seawater at the Montreal Biodome.</title>
        <authorList>
            <person name="Martineau C."/>
            <person name="Villeneuve C."/>
            <person name="Mauffrey F."/>
            <person name="Villemur R."/>
        </authorList>
    </citation>
    <scope>NUCLEOTIDE SEQUENCE [LARGE SCALE GENOMIC DNA]</scope>
    <source>
        <strain evidence="10">NL23</strain>
    </source>
</reference>
<proteinExistence type="predicted"/>
<evidence type="ECO:0000259" key="9">
    <source>
        <dbReference type="PROSITE" id="PS50109"/>
    </source>
</evidence>
<evidence type="ECO:0000256" key="2">
    <source>
        <dbReference type="ARBA" id="ARBA00012438"/>
    </source>
</evidence>
<dbReference type="EC" id="2.7.13.3" evidence="2"/>
<keyword evidence="8" id="KW-0472">Membrane</keyword>
<feature type="transmembrane region" description="Helical" evidence="8">
    <location>
        <begin position="84"/>
        <end position="108"/>
    </location>
</feature>
<organism evidence="10 11">
    <name type="scientific">Hyphomicrobium nitrativorans NL23</name>
    <dbReference type="NCBI Taxonomy" id="1029756"/>
    <lineage>
        <taxon>Bacteria</taxon>
        <taxon>Pseudomonadati</taxon>
        <taxon>Pseudomonadota</taxon>
        <taxon>Alphaproteobacteria</taxon>
        <taxon>Hyphomicrobiales</taxon>
        <taxon>Hyphomicrobiaceae</taxon>
        <taxon>Hyphomicrobium</taxon>
    </lineage>
</organism>
<dbReference type="InterPro" id="IPR036890">
    <property type="entry name" value="HATPase_C_sf"/>
</dbReference>
<keyword evidence="5" id="KW-0547">Nucleotide-binding</keyword>
<dbReference type="SMART" id="SM00911">
    <property type="entry name" value="HWE_HK"/>
    <property type="match status" value="1"/>
</dbReference>
<accession>V5SAN2</accession>
<keyword evidence="4" id="KW-0808">Transferase</keyword>
<dbReference type="Gene3D" id="3.30.565.10">
    <property type="entry name" value="Histidine kinase-like ATPase, C-terminal domain"/>
    <property type="match status" value="1"/>
</dbReference>
<dbReference type="AlphaFoldDB" id="V5SAN2"/>
<dbReference type="Pfam" id="PF02518">
    <property type="entry name" value="HATPase_c"/>
    <property type="match status" value="1"/>
</dbReference>
<dbReference type="EMBL" id="CP006912">
    <property type="protein sequence ID" value="AHB47703.1"/>
    <property type="molecule type" value="Genomic_DNA"/>
</dbReference>
<evidence type="ECO:0000256" key="6">
    <source>
        <dbReference type="ARBA" id="ARBA00022777"/>
    </source>
</evidence>
<dbReference type="Proteomes" id="UP000018542">
    <property type="component" value="Chromosome"/>
</dbReference>
<keyword evidence="8" id="KW-1133">Transmembrane helix</keyword>
<dbReference type="Gene3D" id="3.30.450.20">
    <property type="entry name" value="PAS domain"/>
    <property type="match status" value="1"/>
</dbReference>
<dbReference type="STRING" id="1029756.W911_03620"/>
<feature type="transmembrane region" description="Helical" evidence="8">
    <location>
        <begin position="15"/>
        <end position="35"/>
    </location>
</feature>
<evidence type="ECO:0000256" key="8">
    <source>
        <dbReference type="SAM" id="Phobius"/>
    </source>
</evidence>
<dbReference type="InterPro" id="IPR003594">
    <property type="entry name" value="HATPase_dom"/>
</dbReference>
<keyword evidence="6 10" id="KW-0418">Kinase</keyword>
<comment type="catalytic activity">
    <reaction evidence="1">
        <text>ATP + protein L-histidine = ADP + protein N-phospho-L-histidine.</text>
        <dbReference type="EC" id="2.7.13.3"/>
    </reaction>
</comment>
<dbReference type="GO" id="GO:0004673">
    <property type="term" value="F:protein histidine kinase activity"/>
    <property type="evidence" value="ECO:0007669"/>
    <property type="project" value="UniProtKB-EC"/>
</dbReference>
<dbReference type="HOGENOM" id="CLU_000445_114_57_5"/>
<dbReference type="InterPro" id="IPR011102">
    <property type="entry name" value="Sig_transdc_His_kinase_HWE"/>
</dbReference>
<dbReference type="GO" id="GO:0005524">
    <property type="term" value="F:ATP binding"/>
    <property type="evidence" value="ECO:0007669"/>
    <property type="project" value="UniProtKB-KW"/>
</dbReference>
<evidence type="ECO:0000313" key="11">
    <source>
        <dbReference type="Proteomes" id="UP000018542"/>
    </source>
</evidence>
<dbReference type="InterPro" id="IPR011495">
    <property type="entry name" value="Sig_transdc_His_kin_sub2_dim/P"/>
</dbReference>
<protein>
    <recommendedName>
        <fullName evidence="2">histidine kinase</fullName>
        <ecNumber evidence="2">2.7.13.3</ecNumber>
    </recommendedName>
</protein>
<feature type="transmembrane region" description="Helical" evidence="8">
    <location>
        <begin position="47"/>
        <end position="78"/>
    </location>
</feature>
<dbReference type="KEGG" id="hni:W911_03620"/>
<evidence type="ECO:0000256" key="5">
    <source>
        <dbReference type="ARBA" id="ARBA00022741"/>
    </source>
</evidence>